<comment type="caution">
    <text evidence="8">Lacks conserved residue(s) required for the propagation of feature annotation.</text>
</comment>
<feature type="transmembrane region" description="Helical" evidence="8">
    <location>
        <begin position="337"/>
        <end position="356"/>
    </location>
</feature>
<evidence type="ECO:0000313" key="10">
    <source>
        <dbReference type="EMBL" id="OLQ95535.1"/>
    </source>
</evidence>
<feature type="transmembrane region" description="Helical" evidence="8">
    <location>
        <begin position="283"/>
        <end position="299"/>
    </location>
</feature>
<feature type="domain" description="Major facilitator superfamily (MFS) profile" evidence="9">
    <location>
        <begin position="6"/>
        <end position="389"/>
    </location>
</feature>
<keyword evidence="6 8" id="KW-1133">Transmembrane helix</keyword>
<sequence>MKTKSAIGLMVLLMMFPQIVETIYSPALPYIAKGFDVSMSQAGMTLSIYFTAFAVGVMSWGVVADKMGRRPAMLLGLLVYGVAALGAVYAQNFYCLLAMRALSAFGAAVGSVVTQTMLRDTYDQEELSKVFSLMGIGIAISPALGLLFGSVLASHYGYYGVFSTLAMLAALLLLLSFRYLRESQPQHRANITTTTLAKPTMLTLAKRMILDGELWRSALLICGFNVMLFSYYLHGPFLFAQLGFSSMQFGLSGLLLAVATFIGSQFNQHLARRDITATQRVQLAAGIALLGGVGVYLNGQSVWFLVPMMLVVIGFSVAIPNILAGALAGYKQQVGSAGALFGLGYYLLIGCGMALAGKSANLGAILMFSAVITLLVSCLNRSKNRLSIM</sequence>
<dbReference type="PANTHER" id="PTHR43124">
    <property type="entry name" value="PURINE EFFLUX PUMP PBUE"/>
    <property type="match status" value="1"/>
</dbReference>
<name>A0ABX3FP32_9VIBR</name>
<keyword evidence="3 8" id="KW-0813">Transport</keyword>
<feature type="transmembrane region" description="Helical" evidence="8">
    <location>
        <begin position="305"/>
        <end position="330"/>
    </location>
</feature>
<protein>
    <recommendedName>
        <fullName evidence="8">Bcr/CflA family efflux transporter</fullName>
    </recommendedName>
</protein>
<comment type="subcellular location">
    <subcellularLocation>
        <location evidence="8">Cell inner membrane</location>
        <topology evidence="8">Multi-pass membrane protein</topology>
    </subcellularLocation>
    <subcellularLocation>
        <location evidence="1">Cell membrane</location>
        <topology evidence="1">Multi-pass membrane protein</topology>
    </subcellularLocation>
</comment>
<feature type="transmembrane region" description="Helical" evidence="8">
    <location>
        <begin position="130"/>
        <end position="152"/>
    </location>
</feature>
<dbReference type="InterPro" id="IPR020846">
    <property type="entry name" value="MFS_dom"/>
</dbReference>
<evidence type="ECO:0000256" key="8">
    <source>
        <dbReference type="RuleBase" id="RU365088"/>
    </source>
</evidence>
<evidence type="ECO:0000256" key="5">
    <source>
        <dbReference type="ARBA" id="ARBA00022692"/>
    </source>
</evidence>
<feature type="transmembrane region" description="Helical" evidence="8">
    <location>
        <begin position="71"/>
        <end position="91"/>
    </location>
</feature>
<keyword evidence="4" id="KW-1003">Cell membrane</keyword>
<accession>A0ABX3FP32</accession>
<evidence type="ECO:0000256" key="7">
    <source>
        <dbReference type="ARBA" id="ARBA00023136"/>
    </source>
</evidence>
<dbReference type="EMBL" id="MJMI01000022">
    <property type="protein sequence ID" value="OLQ95535.1"/>
    <property type="molecule type" value="Genomic_DNA"/>
</dbReference>
<feature type="transmembrane region" description="Helical" evidence="8">
    <location>
        <begin position="158"/>
        <end position="180"/>
    </location>
</feature>
<keyword evidence="7 8" id="KW-0472">Membrane</keyword>
<evidence type="ECO:0000256" key="2">
    <source>
        <dbReference type="ARBA" id="ARBA00006236"/>
    </source>
</evidence>
<dbReference type="InterPro" id="IPR036259">
    <property type="entry name" value="MFS_trans_sf"/>
</dbReference>
<keyword evidence="5 8" id="KW-0812">Transmembrane</keyword>
<comment type="similarity">
    <text evidence="2 8">Belongs to the major facilitator superfamily. Bcr/CmlA family.</text>
</comment>
<dbReference type="RefSeq" id="WP_075647806.1">
    <property type="nucleotide sequence ID" value="NZ_AP019658.1"/>
</dbReference>
<comment type="caution">
    <text evidence="10">The sequence shown here is derived from an EMBL/GenBank/DDBJ whole genome shotgun (WGS) entry which is preliminary data.</text>
</comment>
<evidence type="ECO:0000256" key="3">
    <source>
        <dbReference type="ARBA" id="ARBA00022448"/>
    </source>
</evidence>
<reference evidence="10 11" key="1">
    <citation type="submission" date="2016-09" db="EMBL/GenBank/DDBJ databases">
        <title>Genomic Taxonomy of the Vibrionaceae.</title>
        <authorList>
            <person name="Gonzalez-Castillo A."/>
            <person name="Gomez-Gil B."/>
            <person name="Enciso-Ibarra K."/>
        </authorList>
    </citation>
    <scope>NUCLEOTIDE SEQUENCE [LARGE SCALE GENOMIC DNA]</scope>
    <source>
        <strain evidence="10 11">CAIM 1731</strain>
    </source>
</reference>
<keyword evidence="11" id="KW-1185">Reference proteome</keyword>
<dbReference type="Gene3D" id="1.20.1720.10">
    <property type="entry name" value="Multidrug resistance protein D"/>
    <property type="match status" value="1"/>
</dbReference>
<feature type="transmembrane region" description="Helical" evidence="8">
    <location>
        <begin position="97"/>
        <end position="118"/>
    </location>
</feature>
<dbReference type="InterPro" id="IPR004812">
    <property type="entry name" value="Efflux_drug-R_Bcr/CmlA"/>
</dbReference>
<dbReference type="Pfam" id="PF07690">
    <property type="entry name" value="MFS_1"/>
    <property type="match status" value="1"/>
</dbReference>
<evidence type="ECO:0000259" key="9">
    <source>
        <dbReference type="PROSITE" id="PS50850"/>
    </source>
</evidence>
<evidence type="ECO:0000256" key="6">
    <source>
        <dbReference type="ARBA" id="ARBA00022989"/>
    </source>
</evidence>
<feature type="transmembrane region" description="Helical" evidence="8">
    <location>
        <begin position="239"/>
        <end position="262"/>
    </location>
</feature>
<evidence type="ECO:0000256" key="1">
    <source>
        <dbReference type="ARBA" id="ARBA00004651"/>
    </source>
</evidence>
<evidence type="ECO:0000256" key="4">
    <source>
        <dbReference type="ARBA" id="ARBA00022475"/>
    </source>
</evidence>
<feature type="transmembrane region" description="Helical" evidence="8">
    <location>
        <begin position="362"/>
        <end position="379"/>
    </location>
</feature>
<evidence type="ECO:0000313" key="11">
    <source>
        <dbReference type="Proteomes" id="UP000186206"/>
    </source>
</evidence>
<dbReference type="PANTHER" id="PTHR43124:SF3">
    <property type="entry name" value="CHLORAMPHENICOL EFFLUX PUMP RV0191"/>
    <property type="match status" value="1"/>
</dbReference>
<dbReference type="Proteomes" id="UP000186206">
    <property type="component" value="Unassembled WGS sequence"/>
</dbReference>
<feature type="transmembrane region" description="Helical" evidence="8">
    <location>
        <begin position="214"/>
        <end position="233"/>
    </location>
</feature>
<dbReference type="NCBIfam" id="TIGR00710">
    <property type="entry name" value="efflux_Bcr_CflA"/>
    <property type="match status" value="1"/>
</dbReference>
<dbReference type="SUPFAM" id="SSF103473">
    <property type="entry name" value="MFS general substrate transporter"/>
    <property type="match status" value="1"/>
</dbReference>
<dbReference type="InterPro" id="IPR011701">
    <property type="entry name" value="MFS"/>
</dbReference>
<dbReference type="CDD" id="cd17320">
    <property type="entry name" value="MFS_MdfA_MDR_like"/>
    <property type="match status" value="1"/>
</dbReference>
<organism evidence="10 11">
    <name type="scientific">Vibrio ponticus</name>
    <dbReference type="NCBI Taxonomy" id="265668"/>
    <lineage>
        <taxon>Bacteria</taxon>
        <taxon>Pseudomonadati</taxon>
        <taxon>Pseudomonadota</taxon>
        <taxon>Gammaproteobacteria</taxon>
        <taxon>Vibrionales</taxon>
        <taxon>Vibrionaceae</taxon>
        <taxon>Vibrio</taxon>
    </lineage>
</organism>
<dbReference type="InterPro" id="IPR050189">
    <property type="entry name" value="MFS_Efflux_Transporters"/>
</dbReference>
<proteinExistence type="inferred from homology"/>
<dbReference type="PROSITE" id="PS50850">
    <property type="entry name" value="MFS"/>
    <property type="match status" value="1"/>
</dbReference>
<gene>
    <name evidence="10" type="ORF">BIY21_06060</name>
</gene>
<keyword evidence="8" id="KW-0997">Cell inner membrane</keyword>
<feature type="transmembrane region" description="Helical" evidence="8">
    <location>
        <begin position="46"/>
        <end position="64"/>
    </location>
</feature>